<dbReference type="PANTHER" id="PTHR45846">
    <property type="entry name" value="TRNA-DIHYDROURIDINE(47) SYNTHASE [NAD(P)(+)]-LIKE"/>
    <property type="match status" value="1"/>
</dbReference>
<evidence type="ECO:0000313" key="17">
    <source>
        <dbReference type="Proteomes" id="UP000218831"/>
    </source>
</evidence>
<evidence type="ECO:0000256" key="7">
    <source>
        <dbReference type="ARBA" id="ARBA00022857"/>
    </source>
</evidence>
<dbReference type="InterPro" id="IPR035587">
    <property type="entry name" value="DUS-like_FMN-bd"/>
</dbReference>
<dbReference type="GO" id="GO:0050660">
    <property type="term" value="F:flavin adenine dinucleotide binding"/>
    <property type="evidence" value="ECO:0007669"/>
    <property type="project" value="InterPro"/>
</dbReference>
<keyword evidence="17" id="KW-1185">Reference proteome</keyword>
<evidence type="ECO:0000256" key="4">
    <source>
        <dbReference type="ARBA" id="ARBA00022630"/>
    </source>
</evidence>
<dbReference type="GO" id="GO:0017150">
    <property type="term" value="F:tRNA dihydrouridine synthase activity"/>
    <property type="evidence" value="ECO:0007669"/>
    <property type="project" value="InterPro"/>
</dbReference>
<dbReference type="InterPro" id="IPR024036">
    <property type="entry name" value="tRNA-dHydroUridine_Synthase_C"/>
</dbReference>
<feature type="domain" description="DUS-like FMN-binding" evidence="15">
    <location>
        <begin position="14"/>
        <end position="310"/>
    </location>
</feature>
<keyword evidence="3" id="KW-0820">tRNA-binding</keyword>
<evidence type="ECO:0000256" key="9">
    <source>
        <dbReference type="ARBA" id="ARBA00023002"/>
    </source>
</evidence>
<protein>
    <recommendedName>
        <fullName evidence="12">tRNA-dihydrouridine synthase</fullName>
        <ecNumber evidence="12">1.3.1.-</ecNumber>
    </recommendedName>
</protein>
<keyword evidence="8" id="KW-0694">RNA-binding</keyword>
<dbReference type="InterPro" id="IPR018517">
    <property type="entry name" value="tRNA_hU_synthase_CS"/>
</dbReference>
<evidence type="ECO:0000256" key="2">
    <source>
        <dbReference type="ARBA" id="ARBA00002790"/>
    </source>
</evidence>
<evidence type="ECO:0000313" key="16">
    <source>
        <dbReference type="EMBL" id="PAU93439.1"/>
    </source>
</evidence>
<evidence type="ECO:0000256" key="6">
    <source>
        <dbReference type="ARBA" id="ARBA00022694"/>
    </source>
</evidence>
<evidence type="ECO:0000259" key="15">
    <source>
        <dbReference type="Pfam" id="PF01207"/>
    </source>
</evidence>
<dbReference type="CDD" id="cd02801">
    <property type="entry name" value="DUS_like_FMN"/>
    <property type="match status" value="1"/>
</dbReference>
<evidence type="ECO:0000256" key="12">
    <source>
        <dbReference type="PIRNR" id="PIRNR006621"/>
    </source>
</evidence>
<feature type="active site" description="Proton donor" evidence="13">
    <location>
        <position position="101"/>
    </location>
</feature>
<comment type="caution">
    <text evidence="16">The sequence shown here is derived from an EMBL/GenBank/DDBJ whole genome shotgun (WGS) entry which is preliminary data.</text>
</comment>
<evidence type="ECO:0000256" key="13">
    <source>
        <dbReference type="PIRSR" id="PIRSR006621-1"/>
    </source>
</evidence>
<feature type="binding site" evidence="14">
    <location>
        <position position="71"/>
    </location>
    <ligand>
        <name>FMN</name>
        <dbReference type="ChEBI" id="CHEBI:58210"/>
    </ligand>
</feature>
<dbReference type="InterPro" id="IPR013785">
    <property type="entry name" value="Aldolase_TIM"/>
</dbReference>
<keyword evidence="9 12" id="KW-0560">Oxidoreductase</keyword>
<comment type="function">
    <text evidence="2 12">Catalyzes the synthesis of 5,6-dihydrouridine (D), a modified base found in the D-loop of most tRNAs, via the reduction of the C5-C6 double bond in target uridines.</text>
</comment>
<dbReference type="EMBL" id="NSKE01000008">
    <property type="protein sequence ID" value="PAU93439.1"/>
    <property type="molecule type" value="Genomic_DNA"/>
</dbReference>
<dbReference type="InterPro" id="IPR001269">
    <property type="entry name" value="DUS_fam"/>
</dbReference>
<evidence type="ECO:0000256" key="1">
    <source>
        <dbReference type="ARBA" id="ARBA00001917"/>
    </source>
</evidence>
<comment type="catalytic activity">
    <reaction evidence="11">
        <text>a 5,6-dihydrouridine in tRNA + NAD(+) = a uridine in tRNA + NADH + H(+)</text>
        <dbReference type="Rhea" id="RHEA:54452"/>
        <dbReference type="Rhea" id="RHEA-COMP:13339"/>
        <dbReference type="Rhea" id="RHEA-COMP:13887"/>
        <dbReference type="ChEBI" id="CHEBI:15378"/>
        <dbReference type="ChEBI" id="CHEBI:57540"/>
        <dbReference type="ChEBI" id="CHEBI:57945"/>
        <dbReference type="ChEBI" id="CHEBI:65315"/>
        <dbReference type="ChEBI" id="CHEBI:74443"/>
    </reaction>
</comment>
<comment type="similarity">
    <text evidence="12">Belongs to the dus family.</text>
</comment>
<dbReference type="OrthoDB" id="9764501at2"/>
<evidence type="ECO:0000256" key="11">
    <source>
        <dbReference type="ARBA" id="ARBA00048802"/>
    </source>
</evidence>
<sequence>MKIGDIDLGNNPILLAPMEDVTDSPFRTICRRKGAAVVYTEFISSEAIVRDNDQALHKMDFTEEQRPFGVQIFGGREEAMEDAAQTAEKENPDIIDINFGCPVYKIAKKGAGAGCLRDLDMMERMAASVVDAVGDVPVTAKTRLGWDNKTIKIREVALRLQSVGIKALAIHARTRNQKYKGDARWDYLKYVKDTPGLEIPIIGNGDVTSPEDAKCMFDETGVDGVMIGRGAIGNPWIFDRTRHYIDTGELLPEPTIEDRVDLCAEQLRRSVDHHGERYGVIIMKKHYGQYLKGIRNSRQLRAEIMKESEMDPIIDLLMNFKEQEMLAVAS</sequence>
<comment type="catalytic activity">
    <reaction evidence="10">
        <text>a 5,6-dihydrouridine in tRNA + NADP(+) = a uridine in tRNA + NADPH + H(+)</text>
        <dbReference type="Rhea" id="RHEA:23624"/>
        <dbReference type="Rhea" id="RHEA-COMP:13339"/>
        <dbReference type="Rhea" id="RHEA-COMP:13887"/>
        <dbReference type="ChEBI" id="CHEBI:15378"/>
        <dbReference type="ChEBI" id="CHEBI:57783"/>
        <dbReference type="ChEBI" id="CHEBI:58349"/>
        <dbReference type="ChEBI" id="CHEBI:65315"/>
        <dbReference type="ChEBI" id="CHEBI:74443"/>
    </reaction>
</comment>
<dbReference type="Gene3D" id="3.20.20.70">
    <property type="entry name" value="Aldolase class I"/>
    <property type="match status" value="1"/>
</dbReference>
<proteinExistence type="inferred from homology"/>
<evidence type="ECO:0000256" key="5">
    <source>
        <dbReference type="ARBA" id="ARBA00022643"/>
    </source>
</evidence>
<keyword evidence="5 12" id="KW-0288">FMN</keyword>
<feature type="binding site" evidence="14">
    <location>
        <position position="141"/>
    </location>
    <ligand>
        <name>FMN</name>
        <dbReference type="ChEBI" id="CHEBI:58210"/>
    </ligand>
</feature>
<evidence type="ECO:0000256" key="8">
    <source>
        <dbReference type="ARBA" id="ARBA00022884"/>
    </source>
</evidence>
<keyword evidence="4 12" id="KW-0285">Flavoprotein</keyword>
<dbReference type="Proteomes" id="UP000218831">
    <property type="component" value="Unassembled WGS sequence"/>
</dbReference>
<dbReference type="NCBIfam" id="TIGR00737">
    <property type="entry name" value="nifR3_yhdG"/>
    <property type="match status" value="1"/>
</dbReference>
<accession>A0A2A2G998</accession>
<dbReference type="Gene3D" id="1.10.1200.80">
    <property type="entry name" value="Putative flavin oxidoreducatase, domain 2"/>
    <property type="match status" value="1"/>
</dbReference>
<evidence type="ECO:0000256" key="14">
    <source>
        <dbReference type="PIRSR" id="PIRSR006621-2"/>
    </source>
</evidence>
<dbReference type="GO" id="GO:0000049">
    <property type="term" value="F:tRNA binding"/>
    <property type="evidence" value="ECO:0007669"/>
    <property type="project" value="UniProtKB-KW"/>
</dbReference>
<keyword evidence="14" id="KW-0547">Nucleotide-binding</keyword>
<dbReference type="InterPro" id="IPR004652">
    <property type="entry name" value="DusB-like"/>
</dbReference>
<feature type="binding site" evidence="14">
    <location>
        <position position="171"/>
    </location>
    <ligand>
        <name>FMN</name>
        <dbReference type="ChEBI" id="CHEBI:58210"/>
    </ligand>
</feature>
<dbReference type="PROSITE" id="PS01136">
    <property type="entry name" value="UPF0034"/>
    <property type="match status" value="1"/>
</dbReference>
<name>A0A2A2G998_9BACT</name>
<dbReference type="EC" id="1.3.1.-" evidence="12"/>
<reference evidence="16 17" key="1">
    <citation type="submission" date="2017-08" db="EMBL/GenBank/DDBJ databases">
        <title>Aliifodinibius alkalisoli sp. nov., isolated from saline alkaline soil.</title>
        <authorList>
            <person name="Liu D."/>
            <person name="Zhang G."/>
        </authorList>
    </citation>
    <scope>NUCLEOTIDE SEQUENCE [LARGE SCALE GENOMIC DNA]</scope>
    <source>
        <strain evidence="16 17">WN023</strain>
    </source>
</reference>
<dbReference type="Pfam" id="PF01207">
    <property type="entry name" value="Dus"/>
    <property type="match status" value="1"/>
</dbReference>
<dbReference type="PANTHER" id="PTHR45846:SF1">
    <property type="entry name" value="TRNA-DIHYDROURIDINE(47) SYNTHASE [NAD(P)(+)]-LIKE"/>
    <property type="match status" value="1"/>
</dbReference>
<evidence type="ECO:0000256" key="3">
    <source>
        <dbReference type="ARBA" id="ARBA00022555"/>
    </source>
</evidence>
<keyword evidence="6 12" id="KW-0819">tRNA processing</keyword>
<evidence type="ECO:0000256" key="10">
    <source>
        <dbReference type="ARBA" id="ARBA00048205"/>
    </source>
</evidence>
<comment type="cofactor">
    <cofactor evidence="1 12 14">
        <name>FMN</name>
        <dbReference type="ChEBI" id="CHEBI:58210"/>
    </cofactor>
</comment>
<dbReference type="SUPFAM" id="SSF51395">
    <property type="entry name" value="FMN-linked oxidoreductases"/>
    <property type="match status" value="1"/>
</dbReference>
<organism evidence="16 17">
    <name type="scientific">Fodinibius salipaludis</name>
    <dbReference type="NCBI Taxonomy" id="2032627"/>
    <lineage>
        <taxon>Bacteria</taxon>
        <taxon>Pseudomonadati</taxon>
        <taxon>Balneolota</taxon>
        <taxon>Balneolia</taxon>
        <taxon>Balneolales</taxon>
        <taxon>Balneolaceae</taxon>
        <taxon>Fodinibius</taxon>
    </lineage>
</organism>
<dbReference type="RefSeq" id="WP_095607051.1">
    <property type="nucleotide sequence ID" value="NZ_NSKE01000008.1"/>
</dbReference>
<dbReference type="AlphaFoldDB" id="A0A2A2G998"/>
<feature type="binding site" evidence="14">
    <location>
        <begin position="228"/>
        <end position="229"/>
    </location>
    <ligand>
        <name>FMN</name>
        <dbReference type="ChEBI" id="CHEBI:58210"/>
    </ligand>
</feature>
<gene>
    <name evidence="16" type="ORF">CK503_11945</name>
</gene>
<dbReference type="PIRSF" id="PIRSF006621">
    <property type="entry name" value="Dus"/>
    <property type="match status" value="1"/>
</dbReference>
<keyword evidence="7" id="KW-0521">NADP</keyword>